<keyword evidence="1" id="KW-1133">Transmembrane helix</keyword>
<dbReference type="OMA" id="MCHDHES"/>
<dbReference type="Gene3D" id="2.30.29.30">
    <property type="entry name" value="Pleckstrin-homology domain (PH domain)/Phosphotyrosine-binding domain (PTB)"/>
    <property type="match status" value="1"/>
</dbReference>
<feature type="domain" description="GRAM" evidence="2">
    <location>
        <begin position="367"/>
        <end position="473"/>
    </location>
</feature>
<dbReference type="InParanoid" id="A0A3B5R0C7"/>
<evidence type="ECO:0000313" key="3">
    <source>
        <dbReference type="Ensembl" id="ENSXMAP00000036677.1"/>
    </source>
</evidence>
<protein>
    <recommendedName>
        <fullName evidence="2">GRAM domain-containing protein</fullName>
    </recommendedName>
</protein>
<reference evidence="4" key="1">
    <citation type="submission" date="2012-01" db="EMBL/GenBank/DDBJ databases">
        <authorList>
            <person name="Walter R."/>
            <person name="Schartl M."/>
            <person name="Warren W."/>
        </authorList>
    </citation>
    <scope>NUCLEOTIDE SEQUENCE [LARGE SCALE GENOMIC DNA]</scope>
    <source>
        <strain evidence="4">JP 163 A</strain>
    </source>
</reference>
<name>A0A3B5R0C7_XIPMA</name>
<dbReference type="PANTHER" id="PTHR37402">
    <property type="entry name" value="GRAM DOMAIN-CONTAINING PROTEIN 4"/>
    <property type="match status" value="1"/>
</dbReference>
<feature type="transmembrane region" description="Helical" evidence="1">
    <location>
        <begin position="280"/>
        <end position="300"/>
    </location>
</feature>
<reference evidence="3" key="3">
    <citation type="submission" date="2025-08" db="UniProtKB">
        <authorList>
            <consortium name="Ensembl"/>
        </authorList>
    </citation>
    <scope>IDENTIFICATION</scope>
    <source>
        <strain evidence="3">JP 163 A</strain>
    </source>
</reference>
<dbReference type="Ensembl" id="ENSXMAT00000031530.1">
    <property type="protein sequence ID" value="ENSXMAP00000036677.1"/>
    <property type="gene ID" value="ENSXMAG00000025188.1"/>
</dbReference>
<dbReference type="Pfam" id="PF02893">
    <property type="entry name" value="GRAM"/>
    <property type="match status" value="1"/>
</dbReference>
<dbReference type="InterPro" id="IPR037847">
    <property type="entry name" value="GRAMDC4"/>
</dbReference>
<organism evidence="3 4">
    <name type="scientific">Xiphophorus maculatus</name>
    <name type="common">Southern platyfish</name>
    <name type="synonym">Platypoecilus maculatus</name>
    <dbReference type="NCBI Taxonomy" id="8083"/>
    <lineage>
        <taxon>Eukaryota</taxon>
        <taxon>Metazoa</taxon>
        <taxon>Chordata</taxon>
        <taxon>Craniata</taxon>
        <taxon>Vertebrata</taxon>
        <taxon>Euteleostomi</taxon>
        <taxon>Actinopterygii</taxon>
        <taxon>Neopterygii</taxon>
        <taxon>Teleostei</taxon>
        <taxon>Neoteleostei</taxon>
        <taxon>Acanthomorphata</taxon>
        <taxon>Ovalentaria</taxon>
        <taxon>Atherinomorphae</taxon>
        <taxon>Cyprinodontiformes</taxon>
        <taxon>Poeciliidae</taxon>
        <taxon>Poeciliinae</taxon>
        <taxon>Xiphophorus</taxon>
    </lineage>
</organism>
<evidence type="ECO:0000256" key="1">
    <source>
        <dbReference type="SAM" id="Phobius"/>
    </source>
</evidence>
<dbReference type="GO" id="GO:0034164">
    <property type="term" value="P:negative regulation of toll-like receptor 9 signaling pathway"/>
    <property type="evidence" value="ECO:0007669"/>
    <property type="project" value="TreeGrafter"/>
</dbReference>
<evidence type="ECO:0000259" key="2">
    <source>
        <dbReference type="Pfam" id="PF02893"/>
    </source>
</evidence>
<feature type="transmembrane region" description="Helical" evidence="1">
    <location>
        <begin position="195"/>
        <end position="214"/>
    </location>
</feature>
<feature type="transmembrane region" description="Helical" evidence="1">
    <location>
        <begin position="306"/>
        <end position="322"/>
    </location>
</feature>
<keyword evidence="4" id="KW-1185">Reference proteome</keyword>
<reference evidence="4" key="2">
    <citation type="journal article" date="2013" name="Nat. Genet.">
        <title>The genome of the platyfish, Xiphophorus maculatus, provides insights into evolutionary adaptation and several complex traits.</title>
        <authorList>
            <person name="Schartl M."/>
            <person name="Walter R.B."/>
            <person name="Shen Y."/>
            <person name="Garcia T."/>
            <person name="Catchen J."/>
            <person name="Amores A."/>
            <person name="Braasch I."/>
            <person name="Chalopin D."/>
            <person name="Volff J.N."/>
            <person name="Lesch K.P."/>
            <person name="Bisazza A."/>
            <person name="Minx P."/>
            <person name="Hillier L."/>
            <person name="Wilson R.K."/>
            <person name="Fuerstenberg S."/>
            <person name="Boore J."/>
            <person name="Searle S."/>
            <person name="Postlethwait J.H."/>
            <person name="Warren W.C."/>
        </authorList>
    </citation>
    <scope>NUCLEOTIDE SEQUENCE [LARGE SCALE GENOMIC DNA]</scope>
    <source>
        <strain evidence="4">JP 163 A</strain>
    </source>
</reference>
<dbReference type="InterPro" id="IPR004182">
    <property type="entry name" value="GRAM"/>
</dbReference>
<reference evidence="3" key="4">
    <citation type="submission" date="2025-09" db="UniProtKB">
        <authorList>
            <consortium name="Ensembl"/>
        </authorList>
    </citation>
    <scope>IDENTIFICATION</scope>
    <source>
        <strain evidence="3">JP 163 A</strain>
    </source>
</reference>
<dbReference type="PANTHER" id="PTHR37402:SF1">
    <property type="entry name" value="GRAM DOMAIN-CONTAINING PROTEIN 4"/>
    <property type="match status" value="1"/>
</dbReference>
<dbReference type="InterPro" id="IPR011993">
    <property type="entry name" value="PH-like_dom_sf"/>
</dbReference>
<feature type="transmembrane region" description="Helical" evidence="1">
    <location>
        <begin position="161"/>
        <end position="189"/>
    </location>
</feature>
<dbReference type="GO" id="GO:0006915">
    <property type="term" value="P:apoptotic process"/>
    <property type="evidence" value="ECO:0007669"/>
    <property type="project" value="InterPro"/>
</dbReference>
<dbReference type="AlphaFoldDB" id="A0A3B5R0C7"/>
<proteinExistence type="predicted"/>
<dbReference type="Proteomes" id="UP000002852">
    <property type="component" value="Unassembled WGS sequence"/>
</dbReference>
<dbReference type="GeneTree" id="ENSGT00390000010968"/>
<keyword evidence="1" id="KW-0472">Membrane</keyword>
<accession>A0A3B5R0C7</accession>
<sequence>MSTVWDSLRSYVTALSDWLPVSFNRLRSRSQTALIVSIAPKMLRCFDKIQFWFQRRDNFLDSPSTSDTESSDDVVTKTRFLPREEEKPKSDLNEVKGLLESLYRKKKPNESFVNWLHNRFGVYMEYFCFQPEETIVEREDPLRPRKLTDNIRRLEQDFRPVAYFMSNLSALSNWYSVYTTAIVFIVYMYAAWHGWTIPIFLLLLILRLSLKYLISRGWRIQWSIVPDVCEPLEHPKDNLNVFQMVHLALIAAQKAQKLFGNMANILEKIKNLCMWVRPELTLKIYVGLWLAFIFSCMFPYQLLGFIIGVFVGIKLFIIDLIFKRCPKLRQRFDAPYTAWTNLPTDLQLKEHGNTALSRWIATARRGAFHEAFNLPESERPLPNRKTPKKYISPRVLYVTENYLCIESYRNKRNIAIKLNDITEVKKHKAFSVLPGSGMGISVAMPTTKKPMLFTAMTHRDEAFDAIFSQHTKMVEKA</sequence>
<keyword evidence="1" id="KW-0812">Transmembrane</keyword>
<evidence type="ECO:0000313" key="4">
    <source>
        <dbReference type="Proteomes" id="UP000002852"/>
    </source>
</evidence>